<comment type="caution">
    <text evidence="1">The sequence shown here is derived from an EMBL/GenBank/DDBJ whole genome shotgun (WGS) entry which is preliminary data.</text>
</comment>
<reference evidence="1" key="1">
    <citation type="journal article" date="2014" name="Front. Microbiol.">
        <title>High frequency of phylogenetically diverse reductive dehalogenase-homologous genes in deep subseafloor sedimentary metagenomes.</title>
        <authorList>
            <person name="Kawai M."/>
            <person name="Futagami T."/>
            <person name="Toyoda A."/>
            <person name="Takaki Y."/>
            <person name="Nishi S."/>
            <person name="Hori S."/>
            <person name="Arai W."/>
            <person name="Tsubouchi T."/>
            <person name="Morono Y."/>
            <person name="Uchiyama I."/>
            <person name="Ito T."/>
            <person name="Fujiyama A."/>
            <person name="Inagaki F."/>
            <person name="Takami H."/>
        </authorList>
    </citation>
    <scope>NUCLEOTIDE SEQUENCE</scope>
    <source>
        <strain evidence="1">Expedition CK06-06</strain>
    </source>
</reference>
<accession>X1M0G2</accession>
<dbReference type="AlphaFoldDB" id="X1M0G2"/>
<organism evidence="1">
    <name type="scientific">marine sediment metagenome</name>
    <dbReference type="NCBI Taxonomy" id="412755"/>
    <lineage>
        <taxon>unclassified sequences</taxon>
        <taxon>metagenomes</taxon>
        <taxon>ecological metagenomes</taxon>
    </lineage>
</organism>
<dbReference type="InterPro" id="IPR002591">
    <property type="entry name" value="Phosphodiest/P_Trfase"/>
</dbReference>
<evidence type="ECO:0000313" key="1">
    <source>
        <dbReference type="EMBL" id="GAI25052.1"/>
    </source>
</evidence>
<protein>
    <submittedName>
        <fullName evidence="1">Uncharacterized protein</fullName>
    </submittedName>
</protein>
<dbReference type="InterPro" id="IPR017850">
    <property type="entry name" value="Alkaline_phosphatase_core_sf"/>
</dbReference>
<gene>
    <name evidence="1" type="ORF">S06H3_33826</name>
</gene>
<name>X1M0G2_9ZZZZ</name>
<dbReference type="Pfam" id="PF01663">
    <property type="entry name" value="Phosphodiest"/>
    <property type="match status" value="1"/>
</dbReference>
<dbReference type="SUPFAM" id="SSF53649">
    <property type="entry name" value="Alkaline phosphatase-like"/>
    <property type="match status" value="1"/>
</dbReference>
<sequence length="160" mass="17647">FLGQADEISGADAATMKRCRDGLARTYASIDRWIGRLLELADDDTVVVITSDHGGTPSQFQVVDVNRALENAGLLVYKGSVLDGGNREIDWSKTRAANVGLIHIFVNLKGREPTGIVDPADYETTRREIINALHFYKDPDTGRHLRGYDYQVGSICRPSP</sequence>
<proteinExistence type="predicted"/>
<dbReference type="EMBL" id="BARV01020236">
    <property type="protein sequence ID" value="GAI25052.1"/>
    <property type="molecule type" value="Genomic_DNA"/>
</dbReference>
<feature type="non-terminal residue" evidence="1">
    <location>
        <position position="1"/>
    </location>
</feature>
<dbReference type="Gene3D" id="3.40.720.10">
    <property type="entry name" value="Alkaline Phosphatase, subunit A"/>
    <property type="match status" value="1"/>
</dbReference>